<dbReference type="PANTHER" id="PTHR43163:SF6">
    <property type="entry name" value="DIPEPTIDE TRANSPORT SYSTEM PERMEASE PROTEIN DPPB-RELATED"/>
    <property type="match status" value="1"/>
</dbReference>
<keyword evidence="6 7" id="KW-0472">Membrane</keyword>
<reference evidence="9 10" key="1">
    <citation type="journal article" date="2008" name="J. Bacteriol.">
        <title>Complete genome sequence of the mosquitocidal bacterium Bacillus sphaericus C3-41 and comparison with those of closely related Bacillus species.</title>
        <authorList>
            <person name="Hu X."/>
            <person name="Fan W."/>
            <person name="Han B."/>
            <person name="Liu H."/>
            <person name="Zheng D."/>
            <person name="Li Q."/>
            <person name="Dong W."/>
            <person name="Yan J."/>
            <person name="Gao M."/>
            <person name="Berry C."/>
            <person name="Yuan Z."/>
        </authorList>
    </citation>
    <scope>NUCLEOTIDE SEQUENCE [LARGE SCALE GENOMIC DNA]</scope>
    <source>
        <strain evidence="9 10">C3-41</strain>
    </source>
</reference>
<keyword evidence="4 7" id="KW-0812">Transmembrane</keyword>
<evidence type="ECO:0000256" key="3">
    <source>
        <dbReference type="ARBA" id="ARBA00022475"/>
    </source>
</evidence>
<protein>
    <submittedName>
        <fullName evidence="9">Inner membrane ABC transporter permease protein</fullName>
    </submittedName>
</protein>
<comment type="subcellular location">
    <subcellularLocation>
        <location evidence="1 7">Cell membrane</location>
        <topology evidence="1 7">Multi-pass membrane protein</topology>
    </subcellularLocation>
</comment>
<evidence type="ECO:0000256" key="1">
    <source>
        <dbReference type="ARBA" id="ARBA00004651"/>
    </source>
</evidence>
<dbReference type="SUPFAM" id="SSF161098">
    <property type="entry name" value="MetI-like"/>
    <property type="match status" value="1"/>
</dbReference>
<sequence length="205" mass="22559">MAVALFIAVPLGILSAIYKGKSIDVFSRIFSLLGISFPNFWLAFMLILIFAVQLKWLPVSGFDGFSSLILPSVALGLILSGILVRLIRTSMLEVLKMQYVTTARAKGIREWLVIIRHAFRNALLPTVTFVGLQFGGLLGGAVIVEQVFSWPGIGRLIVDSINQRDYPVVQGGIILLALMMILVNLIVDLCYSLINPKIRTGRGEQ</sequence>
<comment type="similarity">
    <text evidence="7">Belongs to the binding-protein-dependent transport system permease family.</text>
</comment>
<feature type="transmembrane region" description="Helical" evidence="7">
    <location>
        <begin position="64"/>
        <end position="87"/>
    </location>
</feature>
<dbReference type="AlphaFoldDB" id="B1HUY4"/>
<dbReference type="KEGG" id="lsp:Bsph_2124"/>
<evidence type="ECO:0000256" key="7">
    <source>
        <dbReference type="RuleBase" id="RU363032"/>
    </source>
</evidence>
<evidence type="ECO:0000256" key="2">
    <source>
        <dbReference type="ARBA" id="ARBA00022448"/>
    </source>
</evidence>
<evidence type="ECO:0000256" key="6">
    <source>
        <dbReference type="ARBA" id="ARBA00023136"/>
    </source>
</evidence>
<dbReference type="PANTHER" id="PTHR43163">
    <property type="entry name" value="DIPEPTIDE TRANSPORT SYSTEM PERMEASE PROTEIN DPPB-RELATED"/>
    <property type="match status" value="1"/>
</dbReference>
<name>B1HUY4_LYSSC</name>
<gene>
    <name evidence="9" type="primary">yliC</name>
    <name evidence="9" type="ordered locus">Bsph_2124</name>
</gene>
<dbReference type="InterPro" id="IPR000515">
    <property type="entry name" value="MetI-like"/>
</dbReference>
<evidence type="ECO:0000259" key="8">
    <source>
        <dbReference type="PROSITE" id="PS50928"/>
    </source>
</evidence>
<keyword evidence="5 7" id="KW-1133">Transmembrane helix</keyword>
<dbReference type="Proteomes" id="UP000002164">
    <property type="component" value="Chromosome"/>
</dbReference>
<feature type="transmembrane region" description="Helical" evidence="7">
    <location>
        <begin position="29"/>
        <end position="52"/>
    </location>
</feature>
<dbReference type="GO" id="GO:0055085">
    <property type="term" value="P:transmembrane transport"/>
    <property type="evidence" value="ECO:0007669"/>
    <property type="project" value="InterPro"/>
</dbReference>
<keyword evidence="2 7" id="KW-0813">Transport</keyword>
<organism evidence="9 10">
    <name type="scientific">Lysinibacillus sphaericus (strain C3-41)</name>
    <dbReference type="NCBI Taxonomy" id="444177"/>
    <lineage>
        <taxon>Bacteria</taxon>
        <taxon>Bacillati</taxon>
        <taxon>Bacillota</taxon>
        <taxon>Bacilli</taxon>
        <taxon>Bacillales</taxon>
        <taxon>Bacillaceae</taxon>
        <taxon>Lysinibacillus</taxon>
    </lineage>
</organism>
<dbReference type="CDD" id="cd06261">
    <property type="entry name" value="TM_PBP2"/>
    <property type="match status" value="1"/>
</dbReference>
<keyword evidence="3" id="KW-1003">Cell membrane</keyword>
<proteinExistence type="inferred from homology"/>
<evidence type="ECO:0000313" key="9">
    <source>
        <dbReference type="EMBL" id="ACA39695.1"/>
    </source>
</evidence>
<evidence type="ECO:0000313" key="10">
    <source>
        <dbReference type="Proteomes" id="UP000002164"/>
    </source>
</evidence>
<feature type="domain" description="ABC transmembrane type-1" evidence="8">
    <location>
        <begin position="1"/>
        <end position="187"/>
    </location>
</feature>
<dbReference type="InterPro" id="IPR035906">
    <property type="entry name" value="MetI-like_sf"/>
</dbReference>
<evidence type="ECO:0000256" key="4">
    <source>
        <dbReference type="ARBA" id="ARBA00022692"/>
    </source>
</evidence>
<dbReference type="PROSITE" id="PS50928">
    <property type="entry name" value="ABC_TM1"/>
    <property type="match status" value="1"/>
</dbReference>
<dbReference type="HOGENOM" id="CLU_036879_3_0_9"/>
<dbReference type="Gene3D" id="1.10.3720.10">
    <property type="entry name" value="MetI-like"/>
    <property type="match status" value="1"/>
</dbReference>
<accession>B1HUY4</accession>
<feature type="transmembrane region" description="Helical" evidence="7">
    <location>
        <begin position="122"/>
        <end position="148"/>
    </location>
</feature>
<dbReference type="GO" id="GO:0005886">
    <property type="term" value="C:plasma membrane"/>
    <property type="evidence" value="ECO:0007669"/>
    <property type="project" value="UniProtKB-SubCell"/>
</dbReference>
<evidence type="ECO:0000256" key="5">
    <source>
        <dbReference type="ARBA" id="ARBA00022989"/>
    </source>
</evidence>
<feature type="transmembrane region" description="Helical" evidence="7">
    <location>
        <begin position="168"/>
        <end position="194"/>
    </location>
</feature>
<dbReference type="EnsemblBacteria" id="ACA39695">
    <property type="protein sequence ID" value="ACA39695"/>
    <property type="gene ID" value="Bsph_2124"/>
</dbReference>
<dbReference type="Pfam" id="PF00528">
    <property type="entry name" value="BPD_transp_1"/>
    <property type="match status" value="1"/>
</dbReference>
<dbReference type="EMBL" id="CP000817">
    <property type="protein sequence ID" value="ACA39695.1"/>
    <property type="molecule type" value="Genomic_DNA"/>
</dbReference>